<sequence length="173" mass="18539">MRRALLLPLLLSSAACTPVPDAAAPVPQALVAAEIEIGEDGRCYGRDIQPAVIETVTAQELASPEVRAEDGTLVTPASYRTVTRQNIARERQELRFETLCPPVYTQAFVESLQRALAARGFYQGVVTGHLDRATGRAIQDYQRGRGPDSALLSLSAAQALGLVALSPEQLDAL</sequence>
<dbReference type="Gene3D" id="1.10.101.10">
    <property type="entry name" value="PGBD-like superfamily/PGBD"/>
    <property type="match status" value="1"/>
</dbReference>
<dbReference type="InterPro" id="IPR036365">
    <property type="entry name" value="PGBD-like_sf"/>
</dbReference>
<protein>
    <submittedName>
        <fullName evidence="3">Peptidoglycan-binding protein</fullName>
    </submittedName>
</protein>
<feature type="chain" id="PRO_5025653413" evidence="1">
    <location>
        <begin position="24"/>
        <end position="173"/>
    </location>
</feature>
<evidence type="ECO:0000313" key="3">
    <source>
        <dbReference type="EMBL" id="NDV00389.1"/>
    </source>
</evidence>
<proteinExistence type="predicted"/>
<dbReference type="AlphaFoldDB" id="A0A6B2JUT7"/>
<evidence type="ECO:0000313" key="4">
    <source>
        <dbReference type="Proteomes" id="UP000474757"/>
    </source>
</evidence>
<feature type="domain" description="Peptidoglycan binding-like" evidence="2">
    <location>
        <begin position="107"/>
        <end position="146"/>
    </location>
</feature>
<dbReference type="InterPro" id="IPR002477">
    <property type="entry name" value="Peptidoglycan-bd-like"/>
</dbReference>
<dbReference type="PROSITE" id="PS51257">
    <property type="entry name" value="PROKAR_LIPOPROTEIN"/>
    <property type="match status" value="1"/>
</dbReference>
<name>A0A6B2JUT7_9RHOB</name>
<dbReference type="EMBL" id="JAAGAB010000001">
    <property type="protein sequence ID" value="NDV00389.1"/>
    <property type="molecule type" value="Genomic_DNA"/>
</dbReference>
<dbReference type="InterPro" id="IPR036366">
    <property type="entry name" value="PGBDSf"/>
</dbReference>
<dbReference type="Pfam" id="PF01471">
    <property type="entry name" value="PG_binding_1"/>
    <property type="match status" value="1"/>
</dbReference>
<feature type="signal peptide" evidence="1">
    <location>
        <begin position="1"/>
        <end position="23"/>
    </location>
</feature>
<accession>A0A6B2JUT7</accession>
<reference evidence="3 4" key="1">
    <citation type="submission" date="2020-02" db="EMBL/GenBank/DDBJ databases">
        <title>Pseudoroseicyclus tamarix, sp. nov., isolated from offshore sediment of a Tamarix chinensis forest.</title>
        <authorList>
            <person name="Gai Y."/>
        </authorList>
    </citation>
    <scope>NUCLEOTIDE SEQUENCE [LARGE SCALE GENOMIC DNA]</scope>
    <source>
        <strain evidence="3 4">CLL3-39</strain>
    </source>
</reference>
<gene>
    <name evidence="3" type="ORF">GZA08_05315</name>
</gene>
<keyword evidence="1" id="KW-0732">Signal</keyword>
<organism evidence="3 4">
    <name type="scientific">Pseudoroseicyclus tamaricis</name>
    <dbReference type="NCBI Taxonomy" id="2705421"/>
    <lineage>
        <taxon>Bacteria</taxon>
        <taxon>Pseudomonadati</taxon>
        <taxon>Pseudomonadota</taxon>
        <taxon>Alphaproteobacteria</taxon>
        <taxon>Rhodobacterales</taxon>
        <taxon>Paracoccaceae</taxon>
        <taxon>Pseudoroseicyclus</taxon>
    </lineage>
</organism>
<comment type="caution">
    <text evidence="3">The sequence shown here is derived from an EMBL/GenBank/DDBJ whole genome shotgun (WGS) entry which is preliminary data.</text>
</comment>
<dbReference type="Proteomes" id="UP000474757">
    <property type="component" value="Unassembled WGS sequence"/>
</dbReference>
<keyword evidence="4" id="KW-1185">Reference proteome</keyword>
<evidence type="ECO:0000256" key="1">
    <source>
        <dbReference type="SAM" id="SignalP"/>
    </source>
</evidence>
<dbReference type="RefSeq" id="WP_163890661.1">
    <property type="nucleotide sequence ID" value="NZ_JAAFYS010000001.1"/>
</dbReference>
<dbReference type="SUPFAM" id="SSF47090">
    <property type="entry name" value="PGBD-like"/>
    <property type="match status" value="1"/>
</dbReference>
<evidence type="ECO:0000259" key="2">
    <source>
        <dbReference type="Pfam" id="PF01471"/>
    </source>
</evidence>